<evidence type="ECO:0000313" key="1">
    <source>
        <dbReference type="EMBL" id="GEK82927.1"/>
    </source>
</evidence>
<accession>A0ABQ0UN68</accession>
<name>A0ABQ0UN68_9MICO</name>
<sequence length="322" mass="35909">MVGTMSCMTDLDLRALLIQSRFDDPSERRAHARGELVRVAPGRYVESTAWAGLRYEERHASRVVAELGRLSTDVVVSHVSAAALWGMPLIGRLPGRVETTDPSRVRTHTGTHVTKYAASLRDSDYTVRHGLLVTSPARTAVDVALSSSRGQAVALLDYCLRTGLCTIAEFRECLDQRDRTRGRARASWVGDFASPLTGSAGESVQRVTMDGLGFPPPQLQCRHEDDDGLIGFTDFGWGRFGVYGEFDGFVKYLDREMRHGLTAEEIVVLEKIREDRIRALDHVSAVTRTIWRDFATPQKIAARLERAGVPRVRTAYRSLHRD</sequence>
<organism evidence="1 2">
    <name type="scientific">Frigoribacterium faeni</name>
    <dbReference type="NCBI Taxonomy" id="145483"/>
    <lineage>
        <taxon>Bacteria</taxon>
        <taxon>Bacillati</taxon>
        <taxon>Actinomycetota</taxon>
        <taxon>Actinomycetes</taxon>
        <taxon>Micrococcales</taxon>
        <taxon>Microbacteriaceae</taxon>
        <taxon>Frigoribacterium</taxon>
    </lineage>
</organism>
<dbReference type="EMBL" id="BJUV01000009">
    <property type="protein sequence ID" value="GEK82927.1"/>
    <property type="molecule type" value="Genomic_DNA"/>
</dbReference>
<protein>
    <recommendedName>
        <fullName evidence="3">Transcriptional regulator, AbiEi antitoxin, Type IV TA system</fullName>
    </recommendedName>
</protein>
<proteinExistence type="predicted"/>
<evidence type="ECO:0000313" key="2">
    <source>
        <dbReference type="Proteomes" id="UP000321154"/>
    </source>
</evidence>
<keyword evidence="2" id="KW-1185">Reference proteome</keyword>
<comment type="caution">
    <text evidence="1">The sequence shown here is derived from an EMBL/GenBank/DDBJ whole genome shotgun (WGS) entry which is preliminary data.</text>
</comment>
<gene>
    <name evidence="1" type="ORF">FFA01_12360</name>
</gene>
<dbReference type="Proteomes" id="UP000321154">
    <property type="component" value="Unassembled WGS sequence"/>
</dbReference>
<evidence type="ECO:0008006" key="3">
    <source>
        <dbReference type="Google" id="ProtNLM"/>
    </source>
</evidence>
<reference evidence="1 2" key="1">
    <citation type="submission" date="2019-07" db="EMBL/GenBank/DDBJ databases">
        <title>Whole genome shotgun sequence of Frigoribacterium faeni NBRC 103066.</title>
        <authorList>
            <person name="Hosoyama A."/>
            <person name="Uohara A."/>
            <person name="Ohji S."/>
            <person name="Ichikawa N."/>
        </authorList>
    </citation>
    <scope>NUCLEOTIDE SEQUENCE [LARGE SCALE GENOMIC DNA]</scope>
    <source>
        <strain evidence="1 2">NBRC 103066</strain>
    </source>
</reference>